<keyword evidence="1" id="KW-1133">Transmembrane helix</keyword>
<keyword evidence="1" id="KW-0472">Membrane</keyword>
<feature type="transmembrane region" description="Helical" evidence="1">
    <location>
        <begin position="41"/>
        <end position="62"/>
    </location>
</feature>
<sequence>MIVVCIIGLAVCARFVPPPAPLTSPAGIEVIFQQRTLGIRTGMMVMVLGAALLGPFFAVISVQMRRIEGPRPTLAYAQLVLGACFILEIIFPMMAIQTAAFRPGRDGAIQQTLNDMGWLTFFGVASTGFVQLVIIGIVILQDSQAVPVFPRWVGYFNIWVGFAFLPGTVMIFFKSGPFAWDGIFIFWIPFTAFFVWLLVMPFVLCRATDQETVIDEPSAPAVGPAADDAIAEFREQLATLTARMDTFGNQTTI</sequence>
<keyword evidence="1" id="KW-0812">Transmembrane</keyword>
<dbReference type="RefSeq" id="WP_265995886.1">
    <property type="nucleotide sequence ID" value="NZ_JAPJDN010000004.1"/>
</dbReference>
<proteinExistence type="predicted"/>
<accession>A0ABT3SA67</accession>
<feature type="transmembrane region" description="Helical" evidence="1">
    <location>
        <begin position="116"/>
        <end position="140"/>
    </location>
</feature>
<comment type="caution">
    <text evidence="2">The sequence shown here is derived from an EMBL/GenBank/DDBJ whole genome shotgun (WGS) entry which is preliminary data.</text>
</comment>
<dbReference type="EMBL" id="JAPJDO010000004">
    <property type="protein sequence ID" value="MCX2936378.1"/>
    <property type="molecule type" value="Genomic_DNA"/>
</dbReference>
<evidence type="ECO:0000256" key="1">
    <source>
        <dbReference type="SAM" id="Phobius"/>
    </source>
</evidence>
<evidence type="ECO:0000313" key="3">
    <source>
        <dbReference type="Proteomes" id="UP001300745"/>
    </source>
</evidence>
<protein>
    <recommendedName>
        <fullName evidence="4">DUF4386 domain-containing protein</fullName>
    </recommendedName>
</protein>
<feature type="transmembrane region" description="Helical" evidence="1">
    <location>
        <begin position="152"/>
        <end position="172"/>
    </location>
</feature>
<evidence type="ECO:0008006" key="4">
    <source>
        <dbReference type="Google" id="ProtNLM"/>
    </source>
</evidence>
<reference evidence="2 3" key="1">
    <citation type="submission" date="2022-11" db="EMBL/GenBank/DDBJ databases">
        <title>Mycobacterium sp. nov.</title>
        <authorList>
            <person name="Papic B."/>
            <person name="Spicic S."/>
            <person name="Duvnjak S."/>
        </authorList>
    </citation>
    <scope>NUCLEOTIDE SEQUENCE [LARGE SCALE GENOMIC DNA]</scope>
    <source>
        <strain evidence="2 3">CVI_P4</strain>
    </source>
</reference>
<feature type="transmembrane region" description="Helical" evidence="1">
    <location>
        <begin position="74"/>
        <end position="96"/>
    </location>
</feature>
<organism evidence="2 3">
    <name type="scientific">Mycobacterium pinniadriaticum</name>
    <dbReference type="NCBI Taxonomy" id="2994102"/>
    <lineage>
        <taxon>Bacteria</taxon>
        <taxon>Bacillati</taxon>
        <taxon>Actinomycetota</taxon>
        <taxon>Actinomycetes</taxon>
        <taxon>Mycobacteriales</taxon>
        <taxon>Mycobacteriaceae</taxon>
        <taxon>Mycobacterium</taxon>
    </lineage>
</organism>
<dbReference type="Proteomes" id="UP001300745">
    <property type="component" value="Unassembled WGS sequence"/>
</dbReference>
<gene>
    <name evidence="2" type="ORF">ORI27_06695</name>
</gene>
<evidence type="ECO:0000313" key="2">
    <source>
        <dbReference type="EMBL" id="MCX2936378.1"/>
    </source>
</evidence>
<keyword evidence="3" id="KW-1185">Reference proteome</keyword>
<name>A0ABT3SA67_9MYCO</name>
<feature type="transmembrane region" description="Helical" evidence="1">
    <location>
        <begin position="184"/>
        <end position="204"/>
    </location>
</feature>